<dbReference type="InterPro" id="IPR004358">
    <property type="entry name" value="Sig_transdc_His_kin-like_C"/>
</dbReference>
<comment type="function">
    <text evidence="16">Member of the two-component regulatory system BvgS/BvgA. Phosphorylates BvgA via a four-step phosphorelay in response to environmental signals.</text>
</comment>
<dbReference type="Pfam" id="PF02518">
    <property type="entry name" value="HATPase_c"/>
    <property type="match status" value="1"/>
</dbReference>
<dbReference type="Pfam" id="PF00072">
    <property type="entry name" value="Response_reg"/>
    <property type="match status" value="2"/>
</dbReference>
<dbReference type="RefSeq" id="WP_102767331.1">
    <property type="nucleotide sequence ID" value="NZ_POSP01000003.1"/>
</dbReference>
<dbReference type="PROSITE" id="PS50112">
    <property type="entry name" value="PAS"/>
    <property type="match status" value="3"/>
</dbReference>
<evidence type="ECO:0000313" key="27">
    <source>
        <dbReference type="EMBL" id="PND37412.1"/>
    </source>
</evidence>
<dbReference type="GO" id="GO:0000155">
    <property type="term" value="F:phosphorelay sensor kinase activity"/>
    <property type="evidence" value="ECO:0007669"/>
    <property type="project" value="InterPro"/>
</dbReference>
<evidence type="ECO:0000256" key="4">
    <source>
        <dbReference type="ARBA" id="ARBA00022475"/>
    </source>
</evidence>
<accession>A0A2N8KVI1</accession>
<evidence type="ECO:0000256" key="9">
    <source>
        <dbReference type="ARBA" id="ARBA00022741"/>
    </source>
</evidence>
<keyword evidence="10" id="KW-0418">Kinase</keyword>
<dbReference type="PANTHER" id="PTHR45339:SF1">
    <property type="entry name" value="HYBRID SIGNAL TRANSDUCTION HISTIDINE KINASE J"/>
    <property type="match status" value="1"/>
</dbReference>
<dbReference type="SUPFAM" id="SSF52172">
    <property type="entry name" value="CheY-like"/>
    <property type="match status" value="2"/>
</dbReference>
<dbReference type="SMART" id="SM00091">
    <property type="entry name" value="PAS"/>
    <property type="match status" value="3"/>
</dbReference>
<protein>
    <recommendedName>
        <fullName evidence="18">Sensory/regulatory protein RpfC</fullName>
        <ecNumber evidence="3">2.7.13.3</ecNumber>
    </recommendedName>
    <alternativeName>
        <fullName evidence="19">Virulence sensor protein BvgS</fullName>
    </alternativeName>
</protein>
<evidence type="ECO:0000259" key="25">
    <source>
        <dbReference type="PROSITE" id="PS50113"/>
    </source>
</evidence>
<dbReference type="InterPro" id="IPR001789">
    <property type="entry name" value="Sig_transdc_resp-reg_receiver"/>
</dbReference>
<comment type="subcellular location">
    <subcellularLocation>
        <location evidence="2">Cell membrane</location>
        <topology evidence="2">Multi-pass membrane protein</topology>
    </subcellularLocation>
</comment>
<dbReference type="Gene3D" id="3.30.565.10">
    <property type="entry name" value="Histidine kinase-like ATPase, C-terminal domain"/>
    <property type="match status" value="1"/>
</dbReference>
<reference evidence="27 28" key="1">
    <citation type="submission" date="2018-01" db="EMBL/GenBank/DDBJ databases">
        <title>Draft genome sequence of Paucibacter aquatile CR182 isolated from freshwater of the Nakdong River.</title>
        <authorList>
            <person name="Choi A."/>
            <person name="Chung E.J."/>
        </authorList>
    </citation>
    <scope>NUCLEOTIDE SEQUENCE [LARGE SCALE GENOMIC DNA]</scope>
    <source>
        <strain evidence="27 28">CR182</strain>
    </source>
</reference>
<dbReference type="FunFam" id="3.30.565.10:FF:000010">
    <property type="entry name" value="Sensor histidine kinase RcsC"/>
    <property type="match status" value="1"/>
</dbReference>
<dbReference type="Pfam" id="PF03924">
    <property type="entry name" value="CHASE"/>
    <property type="match status" value="1"/>
</dbReference>
<dbReference type="PROSITE" id="PS51257">
    <property type="entry name" value="PROKAR_LIPOPROTEIN"/>
    <property type="match status" value="1"/>
</dbReference>
<dbReference type="InterPro" id="IPR013656">
    <property type="entry name" value="PAS_4"/>
</dbReference>
<keyword evidence="15" id="KW-0472">Membrane</keyword>
<dbReference type="CDD" id="cd17546">
    <property type="entry name" value="REC_hyHK_CKI1_RcsC-like"/>
    <property type="match status" value="2"/>
</dbReference>
<dbReference type="PANTHER" id="PTHR45339">
    <property type="entry name" value="HYBRID SIGNAL TRANSDUCTION HISTIDINE KINASE J"/>
    <property type="match status" value="1"/>
</dbReference>
<dbReference type="EMBL" id="POSP01000003">
    <property type="protein sequence ID" value="PND37412.1"/>
    <property type="molecule type" value="Genomic_DNA"/>
</dbReference>
<dbReference type="InterPro" id="IPR036641">
    <property type="entry name" value="HPT_dom_sf"/>
</dbReference>
<evidence type="ECO:0000256" key="16">
    <source>
        <dbReference type="ARBA" id="ARBA00058004"/>
    </source>
</evidence>
<evidence type="ECO:0000256" key="5">
    <source>
        <dbReference type="ARBA" id="ARBA00022553"/>
    </source>
</evidence>
<evidence type="ECO:0000256" key="6">
    <source>
        <dbReference type="ARBA" id="ARBA00022679"/>
    </source>
</evidence>
<dbReference type="PROSITE" id="PS50113">
    <property type="entry name" value="PAC"/>
    <property type="match status" value="2"/>
</dbReference>
<dbReference type="SMART" id="SM00387">
    <property type="entry name" value="HATPase_c"/>
    <property type="match status" value="1"/>
</dbReference>
<feature type="region of interest" description="Disordered" evidence="21">
    <location>
        <begin position="1285"/>
        <end position="1323"/>
    </location>
</feature>
<dbReference type="PROSITE" id="PS50839">
    <property type="entry name" value="CHASE"/>
    <property type="match status" value="1"/>
</dbReference>
<feature type="domain" description="PAS" evidence="24">
    <location>
        <begin position="340"/>
        <end position="411"/>
    </location>
</feature>
<feature type="domain" description="Response regulatory" evidence="23">
    <location>
        <begin position="1011"/>
        <end position="1139"/>
    </location>
</feature>
<evidence type="ECO:0000256" key="7">
    <source>
        <dbReference type="ARBA" id="ARBA00022692"/>
    </source>
</evidence>
<dbReference type="InterPro" id="IPR003661">
    <property type="entry name" value="HisK_dim/P_dom"/>
</dbReference>
<dbReference type="InterPro" id="IPR042240">
    <property type="entry name" value="CHASE_sf"/>
</dbReference>
<dbReference type="SMART" id="SM01079">
    <property type="entry name" value="CHASE"/>
    <property type="match status" value="1"/>
</dbReference>
<name>A0A2N8KVI1_9BURK</name>
<dbReference type="SUPFAM" id="SSF47384">
    <property type="entry name" value="Homodimeric domain of signal transducing histidine kinase"/>
    <property type="match status" value="1"/>
</dbReference>
<evidence type="ECO:0000259" key="26">
    <source>
        <dbReference type="PROSITE" id="PS50839"/>
    </source>
</evidence>
<dbReference type="InterPro" id="IPR000014">
    <property type="entry name" value="PAS"/>
</dbReference>
<dbReference type="GO" id="GO:0005886">
    <property type="term" value="C:plasma membrane"/>
    <property type="evidence" value="ECO:0007669"/>
    <property type="project" value="UniProtKB-SubCell"/>
</dbReference>
<dbReference type="Pfam" id="PF08448">
    <property type="entry name" value="PAS_4"/>
    <property type="match status" value="3"/>
</dbReference>
<evidence type="ECO:0000256" key="3">
    <source>
        <dbReference type="ARBA" id="ARBA00012438"/>
    </source>
</evidence>
<evidence type="ECO:0000256" key="2">
    <source>
        <dbReference type="ARBA" id="ARBA00004651"/>
    </source>
</evidence>
<comment type="subunit">
    <text evidence="17">At low DSF concentrations, interacts with RpfF.</text>
</comment>
<comment type="catalytic activity">
    <reaction evidence="1">
        <text>ATP + protein L-histidine = ADP + protein N-phospho-L-histidine.</text>
        <dbReference type="EC" id="2.7.13.3"/>
    </reaction>
</comment>
<feature type="domain" description="Histidine kinase" evidence="22">
    <location>
        <begin position="771"/>
        <end position="996"/>
    </location>
</feature>
<dbReference type="PROSITE" id="PS50109">
    <property type="entry name" value="HIS_KIN"/>
    <property type="match status" value="1"/>
</dbReference>
<sequence length="1424" mass="155418">MKQGSKSGAWALAVLLGGCVLAFATTLALQRQQEAQTERRFADLAQQTLGQVQARMRSYEYGLRGARGAALAAGLDQLSREGFREYMRSRDLEREFPGARGFGLIRRIQPQQEAAFLRRLKQEIRPDFHIQSLSPHRDERWVIQFIEPEAPNAAALGLDIASESSRREAMLAALNSGQPTLTRPITLLQASGKPGQGLLFMLPIYRSGSTPASLALRQAEVQGLAYAPLLVEEMLNGLDLRQDSAALRLLDADNQAEPLPFFDSRPGAPALAGLSLRLPLQLYGRQWLVEVRAQPGFLALQPQLNPTWVGISMAGVSALLALLLHSLASNRQRRRQAAADAAHMATIVAGSSDAIVSKDLQGRVTSWNPAAEAIFGYRAEQAMGRPLGELIIPPELQDEEHNILSRIARGERVPHFITVRQRADGSRVDVSVTVSPIHDAQGQVIGAAKIARDITEQKQAEARILQLNASLEGQVQERTQELETARRRLRNVLDGVPSMIGYWDKQLINQVANHAYSDWFGIDPLQLPGRSLQALLGPELFEANRRHIEAALQGQAQTFERTIRSLDGRSRHSLTQYLPDWVDGEVQGFYVVVNDITELTQQRQQLQQNERFLHSLLDIVPGMMLYCTPDRLCAFANAAFKNWLGLGEAELKGRPMAELLGPERSAWFQPFVDGALRGESQQTERRIEHADGRHSEAWIHFIPDLELAAKPETDAEGVSPPAKVRGFFVLITDVSALKQAQLRLQELNLVLLERSEQAQSANQAKSEFLANMSHEIRTPMNAILGMCYLLQRQPLEAGTLQMVRKIEQSGSSLLTIINDILDFSKIEAHRLDIENMPFRLEDVLDQLASLMATAVGNKPVEVLVGAAPAGALFLKGDPLRLGQVLTNLASNAIKFTPKGEVVVAARKLDLPDPRGPDFITLEFSVQDSGIGIPEDKLADIFHAFSQADSSTTRRFGGTGLGLTISRQLAELMGGSIAVQSRLGQGSTFTVRLPFQLSEPAENSLPAMVHQRVLIADDHAIARQVLCSTAASLGWHADAADSAGQALKLVHERATQLPYDVILLDWRMPVVDGLAAAVLIREQQHQDADGSDRPDAPIIVMVTAYDRDHLRDEPGAQAVDAVLTKPVTASALYNVVLEAKSRRGALLGTPALPAQQEQRLRGLRLLVADDSEINRDVAQDILRGEGAEVLQAVDGLDALNRLLGEGEAIDLVLMDVQMPVMDGYAATEKIRATPQLQRLKVVALTAGAFQQQRQAALAAGMDAFVAKPFNVDELVGTINRLLGRSADGDAAEPGGLRSSEAATPAETPASSPPGTEAKPSFDAERGRAAFRQPGQFQGLLQRFLSDTQVRMHALDDGDRAGWAQLGHATGAPAGYLGMQDLSQAALALEQLCSEGEQPYAQALQHFRLTFDAARQAALDYLADTA</sequence>
<feature type="compositionally biased region" description="Low complexity" evidence="21">
    <location>
        <begin position="1297"/>
        <end position="1312"/>
    </location>
</feature>
<dbReference type="Gene3D" id="3.40.50.2300">
    <property type="match status" value="2"/>
</dbReference>
<keyword evidence="28" id="KW-1185">Reference proteome</keyword>
<evidence type="ECO:0000259" key="24">
    <source>
        <dbReference type="PROSITE" id="PS50112"/>
    </source>
</evidence>
<dbReference type="OrthoDB" id="5519028at2"/>
<evidence type="ECO:0000256" key="18">
    <source>
        <dbReference type="ARBA" id="ARBA00068150"/>
    </source>
</evidence>
<dbReference type="InterPro" id="IPR003594">
    <property type="entry name" value="HATPase_dom"/>
</dbReference>
<evidence type="ECO:0000256" key="14">
    <source>
        <dbReference type="ARBA" id="ARBA00023026"/>
    </source>
</evidence>
<dbReference type="InterPro" id="IPR000700">
    <property type="entry name" value="PAS-assoc_C"/>
</dbReference>
<evidence type="ECO:0000256" key="20">
    <source>
        <dbReference type="PROSITE-ProRule" id="PRU00169"/>
    </source>
</evidence>
<dbReference type="InterPro" id="IPR035965">
    <property type="entry name" value="PAS-like_dom_sf"/>
</dbReference>
<evidence type="ECO:0000256" key="1">
    <source>
        <dbReference type="ARBA" id="ARBA00000085"/>
    </source>
</evidence>
<feature type="domain" description="PAS" evidence="24">
    <location>
        <begin position="485"/>
        <end position="555"/>
    </location>
</feature>
<keyword evidence="4" id="KW-1003">Cell membrane</keyword>
<dbReference type="InterPro" id="IPR001610">
    <property type="entry name" value="PAC"/>
</dbReference>
<evidence type="ECO:0000313" key="28">
    <source>
        <dbReference type="Proteomes" id="UP000235916"/>
    </source>
</evidence>
<dbReference type="PRINTS" id="PR00344">
    <property type="entry name" value="BCTRLSENSOR"/>
</dbReference>
<dbReference type="CDD" id="cd00130">
    <property type="entry name" value="PAS"/>
    <property type="match status" value="3"/>
</dbReference>
<keyword evidence="6" id="KW-0808">Transferase</keyword>
<evidence type="ECO:0000256" key="11">
    <source>
        <dbReference type="ARBA" id="ARBA00022840"/>
    </source>
</evidence>
<dbReference type="InterPro" id="IPR036097">
    <property type="entry name" value="HisK_dim/P_sf"/>
</dbReference>
<dbReference type="Gene3D" id="3.30.450.350">
    <property type="entry name" value="CHASE domain"/>
    <property type="match status" value="1"/>
</dbReference>
<feature type="domain" description="Response regulatory" evidence="23">
    <location>
        <begin position="1163"/>
        <end position="1281"/>
    </location>
</feature>
<evidence type="ECO:0000256" key="13">
    <source>
        <dbReference type="ARBA" id="ARBA00023012"/>
    </source>
</evidence>
<feature type="domain" description="CHASE" evidence="26">
    <location>
        <begin position="74"/>
        <end position="290"/>
    </location>
</feature>
<keyword evidence="11" id="KW-0067">ATP-binding</keyword>
<keyword evidence="9" id="KW-0547">Nucleotide-binding</keyword>
<dbReference type="InterPro" id="IPR036890">
    <property type="entry name" value="HATPase_C_sf"/>
</dbReference>
<organism evidence="27 28">
    <name type="scientific">Kinneretia aquatilis</name>
    <dbReference type="NCBI Taxonomy" id="2070761"/>
    <lineage>
        <taxon>Bacteria</taxon>
        <taxon>Pseudomonadati</taxon>
        <taxon>Pseudomonadota</taxon>
        <taxon>Betaproteobacteria</taxon>
        <taxon>Burkholderiales</taxon>
        <taxon>Sphaerotilaceae</taxon>
        <taxon>Roseateles</taxon>
    </lineage>
</organism>
<feature type="modified residue" description="4-aspartylphosphate" evidence="20">
    <location>
        <position position="1214"/>
    </location>
</feature>
<evidence type="ECO:0000256" key="21">
    <source>
        <dbReference type="SAM" id="MobiDB-lite"/>
    </source>
</evidence>
<dbReference type="SMART" id="SM00086">
    <property type="entry name" value="PAC"/>
    <property type="match status" value="2"/>
</dbReference>
<keyword evidence="12" id="KW-1133">Transmembrane helix</keyword>
<dbReference type="CDD" id="cd16922">
    <property type="entry name" value="HATPase_EvgS-ArcB-TorS-like"/>
    <property type="match status" value="1"/>
</dbReference>
<evidence type="ECO:0000256" key="17">
    <source>
        <dbReference type="ARBA" id="ARBA00064003"/>
    </source>
</evidence>
<feature type="modified residue" description="4-aspartylphosphate" evidence="20">
    <location>
        <position position="1064"/>
    </location>
</feature>
<dbReference type="InterPro" id="IPR006189">
    <property type="entry name" value="CHASE_dom"/>
</dbReference>
<feature type="domain" description="PAS" evidence="24">
    <location>
        <begin position="609"/>
        <end position="679"/>
    </location>
</feature>
<dbReference type="SMART" id="SM00388">
    <property type="entry name" value="HisKA"/>
    <property type="match status" value="1"/>
</dbReference>
<feature type="domain" description="PAC" evidence="25">
    <location>
        <begin position="681"/>
        <end position="746"/>
    </location>
</feature>
<keyword evidence="5 20" id="KW-0597">Phosphoprotein</keyword>
<dbReference type="InterPro" id="IPR005467">
    <property type="entry name" value="His_kinase_dom"/>
</dbReference>
<feature type="domain" description="PAC" evidence="25">
    <location>
        <begin position="412"/>
        <end position="466"/>
    </location>
</feature>
<gene>
    <name evidence="27" type="ORF">C1O66_07650</name>
</gene>
<dbReference type="NCBIfam" id="TIGR00229">
    <property type="entry name" value="sensory_box"/>
    <property type="match status" value="3"/>
</dbReference>
<keyword evidence="13" id="KW-0902">Two-component regulatory system</keyword>
<proteinExistence type="predicted"/>
<keyword evidence="14" id="KW-0843">Virulence</keyword>
<evidence type="ECO:0000256" key="10">
    <source>
        <dbReference type="ARBA" id="ARBA00022777"/>
    </source>
</evidence>
<dbReference type="FunFam" id="1.10.287.130:FF:000002">
    <property type="entry name" value="Two-component osmosensing histidine kinase"/>
    <property type="match status" value="1"/>
</dbReference>
<dbReference type="Proteomes" id="UP000235916">
    <property type="component" value="Unassembled WGS sequence"/>
</dbReference>
<dbReference type="SMART" id="SM00448">
    <property type="entry name" value="REC"/>
    <property type="match status" value="2"/>
</dbReference>
<dbReference type="PROSITE" id="PS50110">
    <property type="entry name" value="RESPONSE_REGULATORY"/>
    <property type="match status" value="2"/>
</dbReference>
<dbReference type="EC" id="2.7.13.3" evidence="3"/>
<evidence type="ECO:0000256" key="8">
    <source>
        <dbReference type="ARBA" id="ARBA00022729"/>
    </source>
</evidence>
<dbReference type="Gene3D" id="1.10.287.130">
    <property type="match status" value="1"/>
</dbReference>
<dbReference type="SUPFAM" id="SSF55874">
    <property type="entry name" value="ATPase domain of HSP90 chaperone/DNA topoisomerase II/histidine kinase"/>
    <property type="match status" value="1"/>
</dbReference>
<keyword evidence="8" id="KW-0732">Signal</keyword>
<dbReference type="InterPro" id="IPR011006">
    <property type="entry name" value="CheY-like_superfamily"/>
</dbReference>
<dbReference type="CDD" id="cd00082">
    <property type="entry name" value="HisKA"/>
    <property type="match status" value="1"/>
</dbReference>
<dbReference type="GO" id="GO:0005524">
    <property type="term" value="F:ATP binding"/>
    <property type="evidence" value="ECO:0007669"/>
    <property type="project" value="UniProtKB-KW"/>
</dbReference>
<evidence type="ECO:0000256" key="15">
    <source>
        <dbReference type="ARBA" id="ARBA00023136"/>
    </source>
</evidence>
<evidence type="ECO:0000256" key="19">
    <source>
        <dbReference type="ARBA" id="ARBA00070152"/>
    </source>
</evidence>
<keyword evidence="7" id="KW-0812">Transmembrane</keyword>
<evidence type="ECO:0000259" key="22">
    <source>
        <dbReference type="PROSITE" id="PS50109"/>
    </source>
</evidence>
<evidence type="ECO:0000259" key="23">
    <source>
        <dbReference type="PROSITE" id="PS50110"/>
    </source>
</evidence>
<dbReference type="Gene3D" id="3.30.450.20">
    <property type="entry name" value="PAS domain"/>
    <property type="match status" value="3"/>
</dbReference>
<comment type="caution">
    <text evidence="27">The sequence shown here is derived from an EMBL/GenBank/DDBJ whole genome shotgun (WGS) entry which is preliminary data.</text>
</comment>
<dbReference type="SUPFAM" id="SSF55785">
    <property type="entry name" value="PYP-like sensor domain (PAS domain)"/>
    <property type="match status" value="3"/>
</dbReference>
<evidence type="ECO:0000256" key="12">
    <source>
        <dbReference type="ARBA" id="ARBA00022989"/>
    </source>
</evidence>
<dbReference type="Pfam" id="PF00512">
    <property type="entry name" value="HisKA"/>
    <property type="match status" value="1"/>
</dbReference>
<dbReference type="SUPFAM" id="SSF47226">
    <property type="entry name" value="Histidine-containing phosphotransfer domain, HPT domain"/>
    <property type="match status" value="1"/>
</dbReference>